<sequence length="927" mass="104392">MRCRGKFCPRSMSRGMLLRCCYRSLSTLNLPLQDNPRTNLLQCNKQIQELWRLGRADHARKLFDEMIQRDAVTWNTMISGYAQNGRLDEARVFFDTFAGKNVRTWTAMLTGYAKHGQIEEARWVFESMPERNIVAWNAMVSGYVQNGDLYNARRVFDEMPERNVASWNSIVTGYCRCGLMGEARELFDQMLERNPVSWMVMISGYAEINGFNEAWDVFVRMHRSDFRPDQSIFVVAISAVTGLNDFELIGILRTLAMKTGHERDVVVGTAILNVYARSGCLNDAVQFFEVMPERNEYSWTSMIAAFSQCERFNDAIALYNRVPKKGVSTQTAIMTAYAQSGRIGEARRIFNEIPTPYVIAWNAMVAGYAQNGMLEEAKALFLQMPIRNSASWAAMIAGLVHNGRSKEALELLAELHRSGAVPSHSSFTSALSACANNGAIEMGKQIHSLSVKAGCQFNSYVGNGLISMYTKCKNIEDVSRVFSRMRQRDTVSWNSLITGLSENCLLDDARNTFEKMSKRDVVSWSAIISAYVQAGHGEVALQLFLDMNAHGIRPNELTVTSILSTCGSLGSDKLGEQLHALIYKFGFDSFTCVGNSLVTMYFKCGFEYGFTVFEEMGEQDIVTWNAILAGCAQNGFGNEAVKIFEKMKAKGVAPDQVSFLGLLCACSHSGLVDEGLGYFNSMIRDYGIMPQIHHYTCTVDLLGRAGRLFEAESLIEKMPMEPDLVIWDALLAACRIHCNTELGQRVAERLVQMGTQKYGPYVLLANLYASQGMRDKVGEVQKLMFDRGVSKEPGLSWIQIKNKLHYFLTGDKTNKLIKEIQSVLKEFYGNFQASGCVPSPNFVLHDMAEEQNQNELLYHSEKLAVTFGILNTPNGTPIRIMKNLRICGDCHNFVKYMSKVTGRKIVIRDGNRFHHFREDSCSCRNYW</sequence>
<dbReference type="NCBIfam" id="TIGR00756">
    <property type="entry name" value="PPR"/>
    <property type="match status" value="10"/>
</dbReference>
<comment type="caution">
    <text evidence="5">The sequence shown here is derived from an EMBL/GenBank/DDBJ whole genome shotgun (WGS) entry which is preliminary data.</text>
</comment>
<reference evidence="5 6" key="1">
    <citation type="submission" date="2017-07" db="EMBL/GenBank/DDBJ databases">
        <title>An improved, manually edited Actinidia chinensis var. chinensis (kiwifruit) genome highlights the challenges associated with draft genomes and gene prediction in plants.</title>
        <authorList>
            <person name="Pilkington S."/>
            <person name="Crowhurst R."/>
            <person name="Hilario E."/>
            <person name="Nardozza S."/>
            <person name="Fraser L."/>
            <person name="Peng Y."/>
            <person name="Gunaseelan K."/>
            <person name="Simpson R."/>
            <person name="Tahir J."/>
            <person name="Deroles S."/>
            <person name="Templeton K."/>
            <person name="Luo Z."/>
            <person name="Davy M."/>
            <person name="Cheng C."/>
            <person name="Mcneilage M."/>
            <person name="Scaglione D."/>
            <person name="Liu Y."/>
            <person name="Zhang Q."/>
            <person name="Datson P."/>
            <person name="De Silva N."/>
            <person name="Gardiner S."/>
            <person name="Bassett H."/>
            <person name="Chagne D."/>
            <person name="Mccallum J."/>
            <person name="Dzierzon H."/>
            <person name="Deng C."/>
            <person name="Wang Y.-Y."/>
            <person name="Barron N."/>
            <person name="Manako K."/>
            <person name="Bowen J."/>
            <person name="Foster T."/>
            <person name="Erridge Z."/>
            <person name="Tiffin H."/>
            <person name="Waite C."/>
            <person name="Davies K."/>
            <person name="Grierson E."/>
            <person name="Laing W."/>
            <person name="Kirk R."/>
            <person name="Chen X."/>
            <person name="Wood M."/>
            <person name="Montefiori M."/>
            <person name="Brummell D."/>
            <person name="Schwinn K."/>
            <person name="Catanach A."/>
            <person name="Fullerton C."/>
            <person name="Li D."/>
            <person name="Meiyalaghan S."/>
            <person name="Nieuwenhuizen N."/>
            <person name="Read N."/>
            <person name="Prakash R."/>
            <person name="Hunter D."/>
            <person name="Zhang H."/>
            <person name="Mckenzie M."/>
            <person name="Knabel M."/>
            <person name="Harris A."/>
            <person name="Allan A."/>
            <person name="Chen A."/>
            <person name="Janssen B."/>
            <person name="Plunkett B."/>
            <person name="Dwamena C."/>
            <person name="Voogd C."/>
            <person name="Leif D."/>
            <person name="Lafferty D."/>
            <person name="Souleyre E."/>
            <person name="Varkonyi-Gasic E."/>
            <person name="Gambi F."/>
            <person name="Hanley J."/>
            <person name="Yao J.-L."/>
            <person name="Cheung J."/>
            <person name="David K."/>
            <person name="Warren B."/>
            <person name="Marsh K."/>
            <person name="Snowden K."/>
            <person name="Lin-Wang K."/>
            <person name="Brian L."/>
            <person name="Martinez-Sanchez M."/>
            <person name="Wang M."/>
            <person name="Ileperuma N."/>
            <person name="Macnee N."/>
            <person name="Campin R."/>
            <person name="Mcatee P."/>
            <person name="Drummond R."/>
            <person name="Espley R."/>
            <person name="Ireland H."/>
            <person name="Wu R."/>
            <person name="Atkinson R."/>
            <person name="Karunairetnam S."/>
            <person name="Bulley S."/>
            <person name="Chunkath S."/>
            <person name="Hanley Z."/>
            <person name="Storey R."/>
            <person name="Thrimawithana A."/>
            <person name="Thomson S."/>
            <person name="David C."/>
            <person name="Testolin R."/>
        </authorList>
    </citation>
    <scope>NUCLEOTIDE SEQUENCE [LARGE SCALE GENOMIC DNA]</scope>
    <source>
        <strain evidence="6">cv. Red5</strain>
        <tissue evidence="5">Young leaf</tissue>
    </source>
</reference>
<gene>
    <name evidence="5" type="ORF">CEY00_Acc04135</name>
</gene>
<evidence type="ECO:0000313" key="5">
    <source>
        <dbReference type="EMBL" id="PSS33735.1"/>
    </source>
</evidence>
<dbReference type="GO" id="GO:0009451">
    <property type="term" value="P:RNA modification"/>
    <property type="evidence" value="ECO:0007669"/>
    <property type="project" value="InterPro"/>
</dbReference>
<dbReference type="Pfam" id="PF13041">
    <property type="entry name" value="PPR_2"/>
    <property type="match status" value="2"/>
</dbReference>
<dbReference type="OMA" id="KCRNMEY"/>
<dbReference type="PROSITE" id="PS51375">
    <property type="entry name" value="PPR"/>
    <property type="match status" value="9"/>
</dbReference>
<organism evidence="5 6">
    <name type="scientific">Actinidia chinensis var. chinensis</name>
    <name type="common">Chinese soft-hair kiwi</name>
    <dbReference type="NCBI Taxonomy" id="1590841"/>
    <lineage>
        <taxon>Eukaryota</taxon>
        <taxon>Viridiplantae</taxon>
        <taxon>Streptophyta</taxon>
        <taxon>Embryophyta</taxon>
        <taxon>Tracheophyta</taxon>
        <taxon>Spermatophyta</taxon>
        <taxon>Magnoliopsida</taxon>
        <taxon>eudicotyledons</taxon>
        <taxon>Gunneridae</taxon>
        <taxon>Pentapetalae</taxon>
        <taxon>asterids</taxon>
        <taxon>Ericales</taxon>
        <taxon>Actinidiaceae</taxon>
        <taxon>Actinidia</taxon>
    </lineage>
</organism>
<proteinExistence type="inferred from homology"/>
<dbReference type="OrthoDB" id="1868231at2759"/>
<dbReference type="Pfam" id="PF14432">
    <property type="entry name" value="DYW_deaminase"/>
    <property type="match status" value="1"/>
</dbReference>
<dbReference type="InterPro" id="IPR011990">
    <property type="entry name" value="TPR-like_helical_dom_sf"/>
</dbReference>
<evidence type="ECO:0000259" key="4">
    <source>
        <dbReference type="Pfam" id="PF14432"/>
    </source>
</evidence>
<dbReference type="PANTHER" id="PTHR47926:SF533">
    <property type="entry name" value="DYW DOMAIN-CONTAINING PROTEIN"/>
    <property type="match status" value="1"/>
</dbReference>
<dbReference type="Pfam" id="PF20431">
    <property type="entry name" value="E_motif"/>
    <property type="match status" value="1"/>
</dbReference>
<dbReference type="FunFam" id="1.25.40.10:FF:000125">
    <property type="entry name" value="Pentatricopeptide repeat-containing protein"/>
    <property type="match status" value="1"/>
</dbReference>
<dbReference type="GO" id="GO:0003723">
    <property type="term" value="F:RNA binding"/>
    <property type="evidence" value="ECO:0007669"/>
    <property type="project" value="InterPro"/>
</dbReference>
<feature type="repeat" description="PPR" evidence="3">
    <location>
        <begin position="101"/>
        <end position="135"/>
    </location>
</feature>
<name>A0A2R6RUP0_ACTCC</name>
<dbReference type="InterPro" id="IPR046848">
    <property type="entry name" value="E_motif"/>
</dbReference>
<feature type="repeat" description="PPR" evidence="3">
    <location>
        <begin position="357"/>
        <end position="387"/>
    </location>
</feature>
<dbReference type="InterPro" id="IPR046960">
    <property type="entry name" value="PPR_At4g14850-like_plant"/>
</dbReference>
<keyword evidence="6" id="KW-1185">Reference proteome</keyword>
<dbReference type="STRING" id="1590841.A0A2R6RUP0"/>
<protein>
    <submittedName>
        <fullName evidence="5">Pentatricopeptide repeat-containing protein</fullName>
    </submittedName>
</protein>
<dbReference type="SUPFAM" id="SSF48452">
    <property type="entry name" value="TPR-like"/>
    <property type="match status" value="2"/>
</dbReference>
<dbReference type="FunFam" id="1.25.40.10:FF:000776">
    <property type="entry name" value="Pentatricopeptide repeat-containing protein At3g13880"/>
    <property type="match status" value="1"/>
</dbReference>
<reference evidence="6" key="2">
    <citation type="journal article" date="2018" name="BMC Genomics">
        <title>A manually annotated Actinidia chinensis var. chinensis (kiwifruit) genome highlights the challenges associated with draft genomes and gene prediction in plants.</title>
        <authorList>
            <person name="Pilkington S.M."/>
            <person name="Crowhurst R."/>
            <person name="Hilario E."/>
            <person name="Nardozza S."/>
            <person name="Fraser L."/>
            <person name="Peng Y."/>
            <person name="Gunaseelan K."/>
            <person name="Simpson R."/>
            <person name="Tahir J."/>
            <person name="Deroles S.C."/>
            <person name="Templeton K."/>
            <person name="Luo Z."/>
            <person name="Davy M."/>
            <person name="Cheng C."/>
            <person name="McNeilage M."/>
            <person name="Scaglione D."/>
            <person name="Liu Y."/>
            <person name="Zhang Q."/>
            <person name="Datson P."/>
            <person name="De Silva N."/>
            <person name="Gardiner S.E."/>
            <person name="Bassett H."/>
            <person name="Chagne D."/>
            <person name="McCallum J."/>
            <person name="Dzierzon H."/>
            <person name="Deng C."/>
            <person name="Wang Y.Y."/>
            <person name="Barron L."/>
            <person name="Manako K."/>
            <person name="Bowen J."/>
            <person name="Foster T.M."/>
            <person name="Erridge Z.A."/>
            <person name="Tiffin H."/>
            <person name="Waite C.N."/>
            <person name="Davies K.M."/>
            <person name="Grierson E.P."/>
            <person name="Laing W.A."/>
            <person name="Kirk R."/>
            <person name="Chen X."/>
            <person name="Wood M."/>
            <person name="Montefiori M."/>
            <person name="Brummell D.A."/>
            <person name="Schwinn K.E."/>
            <person name="Catanach A."/>
            <person name="Fullerton C."/>
            <person name="Li D."/>
            <person name="Meiyalaghan S."/>
            <person name="Nieuwenhuizen N."/>
            <person name="Read N."/>
            <person name="Prakash R."/>
            <person name="Hunter D."/>
            <person name="Zhang H."/>
            <person name="McKenzie M."/>
            <person name="Knabel M."/>
            <person name="Harris A."/>
            <person name="Allan A.C."/>
            <person name="Gleave A."/>
            <person name="Chen A."/>
            <person name="Janssen B.J."/>
            <person name="Plunkett B."/>
            <person name="Ampomah-Dwamena C."/>
            <person name="Voogd C."/>
            <person name="Leif D."/>
            <person name="Lafferty D."/>
            <person name="Souleyre E.J.F."/>
            <person name="Varkonyi-Gasic E."/>
            <person name="Gambi F."/>
            <person name="Hanley J."/>
            <person name="Yao J.L."/>
            <person name="Cheung J."/>
            <person name="David K.M."/>
            <person name="Warren B."/>
            <person name="Marsh K."/>
            <person name="Snowden K.C."/>
            <person name="Lin-Wang K."/>
            <person name="Brian L."/>
            <person name="Martinez-Sanchez M."/>
            <person name="Wang M."/>
            <person name="Ileperuma N."/>
            <person name="Macnee N."/>
            <person name="Campin R."/>
            <person name="McAtee P."/>
            <person name="Drummond R.S.M."/>
            <person name="Espley R.V."/>
            <person name="Ireland H.S."/>
            <person name="Wu R."/>
            <person name="Atkinson R.G."/>
            <person name="Karunairetnam S."/>
            <person name="Bulley S."/>
            <person name="Chunkath S."/>
            <person name="Hanley Z."/>
            <person name="Storey R."/>
            <person name="Thrimawithana A.H."/>
            <person name="Thomson S."/>
            <person name="David C."/>
            <person name="Testolin R."/>
            <person name="Huang H."/>
            <person name="Hellens R.P."/>
            <person name="Schaffer R.J."/>
        </authorList>
    </citation>
    <scope>NUCLEOTIDE SEQUENCE [LARGE SCALE GENOMIC DNA]</scope>
    <source>
        <strain evidence="6">cv. Red5</strain>
    </source>
</reference>
<dbReference type="InParanoid" id="A0A2R6RUP0"/>
<dbReference type="InterPro" id="IPR002885">
    <property type="entry name" value="PPR_rpt"/>
</dbReference>
<feature type="repeat" description="PPR" evidence="3">
    <location>
        <begin position="388"/>
        <end position="422"/>
    </location>
</feature>
<evidence type="ECO:0000256" key="1">
    <source>
        <dbReference type="ARBA" id="ARBA00006643"/>
    </source>
</evidence>
<keyword evidence="2" id="KW-0677">Repeat</keyword>
<feature type="domain" description="DYW" evidence="4">
    <location>
        <begin position="835"/>
        <end position="927"/>
    </location>
</feature>
<dbReference type="FunFam" id="1.25.40.10:FF:002130">
    <property type="entry name" value="Pentatricopeptide repeat-containing protein mitochondrial"/>
    <property type="match status" value="1"/>
</dbReference>
<dbReference type="Pfam" id="PF12854">
    <property type="entry name" value="PPR_1"/>
    <property type="match status" value="1"/>
</dbReference>
<comment type="similarity">
    <text evidence="1">Belongs to the PPR family. PCMP-H subfamily.</text>
</comment>
<dbReference type="AlphaFoldDB" id="A0A2R6RUP0"/>
<dbReference type="InterPro" id="IPR032867">
    <property type="entry name" value="DYW_dom"/>
</dbReference>
<dbReference type="Gramene" id="PSS33735">
    <property type="protein sequence ID" value="PSS33735"/>
    <property type="gene ID" value="CEY00_Acc04135"/>
</dbReference>
<feature type="repeat" description="PPR" evidence="3">
    <location>
        <begin position="163"/>
        <end position="197"/>
    </location>
</feature>
<feature type="repeat" description="PPR" evidence="3">
    <location>
        <begin position="620"/>
        <end position="654"/>
    </location>
</feature>
<feature type="repeat" description="PPR" evidence="3">
    <location>
        <begin position="70"/>
        <end position="100"/>
    </location>
</feature>
<dbReference type="EMBL" id="NKQK01000003">
    <property type="protein sequence ID" value="PSS33735.1"/>
    <property type="molecule type" value="Genomic_DNA"/>
</dbReference>
<evidence type="ECO:0000313" key="6">
    <source>
        <dbReference type="Proteomes" id="UP000241394"/>
    </source>
</evidence>
<feature type="repeat" description="PPR" evidence="3">
    <location>
        <begin position="489"/>
        <end position="519"/>
    </location>
</feature>
<dbReference type="GO" id="GO:0048731">
    <property type="term" value="P:system development"/>
    <property type="evidence" value="ECO:0007669"/>
    <property type="project" value="UniProtKB-ARBA"/>
</dbReference>
<feature type="repeat" description="PPR" evidence="3">
    <location>
        <begin position="520"/>
        <end position="554"/>
    </location>
</feature>
<dbReference type="Pfam" id="PF01535">
    <property type="entry name" value="PPR"/>
    <property type="match status" value="11"/>
</dbReference>
<dbReference type="Gene3D" id="1.25.40.10">
    <property type="entry name" value="Tetratricopeptide repeat domain"/>
    <property type="match status" value="6"/>
</dbReference>
<dbReference type="Proteomes" id="UP000241394">
    <property type="component" value="Chromosome LG3"/>
</dbReference>
<accession>A0A2R6RUP0</accession>
<dbReference type="GO" id="GO:0008270">
    <property type="term" value="F:zinc ion binding"/>
    <property type="evidence" value="ECO:0007669"/>
    <property type="project" value="InterPro"/>
</dbReference>
<dbReference type="PANTHER" id="PTHR47926">
    <property type="entry name" value="PENTATRICOPEPTIDE REPEAT-CONTAINING PROTEIN"/>
    <property type="match status" value="1"/>
</dbReference>
<evidence type="ECO:0000256" key="2">
    <source>
        <dbReference type="ARBA" id="ARBA00022737"/>
    </source>
</evidence>
<feature type="repeat" description="PPR" evidence="3">
    <location>
        <begin position="295"/>
        <end position="329"/>
    </location>
</feature>
<evidence type="ECO:0000256" key="3">
    <source>
        <dbReference type="PROSITE-ProRule" id="PRU00708"/>
    </source>
</evidence>